<reference evidence="2 3" key="1">
    <citation type="journal article" date="2021" name="Elife">
        <title>Chloroplast acquisition without the gene transfer in kleptoplastic sea slugs, Plakobranchus ocellatus.</title>
        <authorList>
            <person name="Maeda T."/>
            <person name="Takahashi S."/>
            <person name="Yoshida T."/>
            <person name="Shimamura S."/>
            <person name="Takaki Y."/>
            <person name="Nagai Y."/>
            <person name="Toyoda A."/>
            <person name="Suzuki Y."/>
            <person name="Arimoto A."/>
            <person name="Ishii H."/>
            <person name="Satoh N."/>
            <person name="Nishiyama T."/>
            <person name="Hasebe M."/>
            <person name="Maruyama T."/>
            <person name="Minagawa J."/>
            <person name="Obokata J."/>
            <person name="Shigenobu S."/>
        </authorList>
    </citation>
    <scope>NUCLEOTIDE SEQUENCE [LARGE SCALE GENOMIC DNA]</scope>
</reference>
<sequence length="85" mass="9491">MSLFILPHYQLKLRLVVNFKARNKVTSGKRGKERRGEAIRPGALRVSSAEPCGLSCIHRGNGDTEPSGTNAPRSHWVYSSDHYRA</sequence>
<dbReference type="Proteomes" id="UP000735302">
    <property type="component" value="Unassembled WGS sequence"/>
</dbReference>
<evidence type="ECO:0000313" key="2">
    <source>
        <dbReference type="EMBL" id="GFO34183.1"/>
    </source>
</evidence>
<keyword evidence="3" id="KW-1185">Reference proteome</keyword>
<organism evidence="2 3">
    <name type="scientific">Plakobranchus ocellatus</name>
    <dbReference type="NCBI Taxonomy" id="259542"/>
    <lineage>
        <taxon>Eukaryota</taxon>
        <taxon>Metazoa</taxon>
        <taxon>Spiralia</taxon>
        <taxon>Lophotrochozoa</taxon>
        <taxon>Mollusca</taxon>
        <taxon>Gastropoda</taxon>
        <taxon>Heterobranchia</taxon>
        <taxon>Euthyneura</taxon>
        <taxon>Panpulmonata</taxon>
        <taxon>Sacoglossa</taxon>
        <taxon>Placobranchoidea</taxon>
        <taxon>Plakobranchidae</taxon>
        <taxon>Plakobranchus</taxon>
    </lineage>
</organism>
<accession>A0AAV4CQL5</accession>
<name>A0AAV4CQL5_9GAST</name>
<dbReference type="AlphaFoldDB" id="A0AAV4CQL5"/>
<evidence type="ECO:0000256" key="1">
    <source>
        <dbReference type="SAM" id="MobiDB-lite"/>
    </source>
</evidence>
<gene>
    <name evidence="2" type="ORF">PoB_006068800</name>
</gene>
<comment type="caution">
    <text evidence="2">The sequence shown here is derived from an EMBL/GenBank/DDBJ whole genome shotgun (WGS) entry which is preliminary data.</text>
</comment>
<feature type="region of interest" description="Disordered" evidence="1">
    <location>
        <begin position="58"/>
        <end position="85"/>
    </location>
</feature>
<evidence type="ECO:0000313" key="3">
    <source>
        <dbReference type="Proteomes" id="UP000735302"/>
    </source>
</evidence>
<proteinExistence type="predicted"/>
<dbReference type="EMBL" id="BLXT01006878">
    <property type="protein sequence ID" value="GFO34183.1"/>
    <property type="molecule type" value="Genomic_DNA"/>
</dbReference>
<protein>
    <submittedName>
        <fullName evidence="2">Uncharacterized protein</fullName>
    </submittedName>
</protein>